<gene>
    <name evidence="1" type="ORF">DPEC_G00173960</name>
</gene>
<comment type="caution">
    <text evidence="1">The sequence shown here is derived from an EMBL/GenBank/DDBJ whole genome shotgun (WGS) entry which is preliminary data.</text>
</comment>
<accession>A0ACC2GE19</accession>
<sequence length="100" mass="11792">MKIKEVLKWNVRVSMLYAFGIWTMLGTYGYYQYMGRNDEKTVVEEKETLPNPREVTIQRPHMKTTIIYKENFVPYTTRIYNFLNSHRGDAASGDSQDSTK</sequence>
<proteinExistence type="predicted"/>
<organism evidence="1 2">
    <name type="scientific">Dallia pectoralis</name>
    <name type="common">Alaska blackfish</name>
    <dbReference type="NCBI Taxonomy" id="75939"/>
    <lineage>
        <taxon>Eukaryota</taxon>
        <taxon>Metazoa</taxon>
        <taxon>Chordata</taxon>
        <taxon>Craniata</taxon>
        <taxon>Vertebrata</taxon>
        <taxon>Euteleostomi</taxon>
        <taxon>Actinopterygii</taxon>
        <taxon>Neopterygii</taxon>
        <taxon>Teleostei</taxon>
        <taxon>Protacanthopterygii</taxon>
        <taxon>Esociformes</taxon>
        <taxon>Umbridae</taxon>
        <taxon>Dallia</taxon>
    </lineage>
</organism>
<evidence type="ECO:0000313" key="2">
    <source>
        <dbReference type="Proteomes" id="UP001157502"/>
    </source>
</evidence>
<dbReference type="EMBL" id="CM055741">
    <property type="protein sequence ID" value="KAJ8001877.1"/>
    <property type="molecule type" value="Genomic_DNA"/>
</dbReference>
<evidence type="ECO:0000313" key="1">
    <source>
        <dbReference type="EMBL" id="KAJ8001877.1"/>
    </source>
</evidence>
<name>A0ACC2GE19_DALPE</name>
<protein>
    <submittedName>
        <fullName evidence="1">Uncharacterized protein</fullName>
    </submittedName>
</protein>
<reference evidence="1" key="1">
    <citation type="submission" date="2021-05" db="EMBL/GenBank/DDBJ databases">
        <authorList>
            <person name="Pan Q."/>
            <person name="Jouanno E."/>
            <person name="Zahm M."/>
            <person name="Klopp C."/>
            <person name="Cabau C."/>
            <person name="Louis A."/>
            <person name="Berthelot C."/>
            <person name="Parey E."/>
            <person name="Roest Crollius H."/>
            <person name="Montfort J."/>
            <person name="Robinson-Rechavi M."/>
            <person name="Bouchez O."/>
            <person name="Lampietro C."/>
            <person name="Lopez Roques C."/>
            <person name="Donnadieu C."/>
            <person name="Postlethwait J."/>
            <person name="Bobe J."/>
            <person name="Dillon D."/>
            <person name="Chandos A."/>
            <person name="von Hippel F."/>
            <person name="Guiguen Y."/>
        </authorList>
    </citation>
    <scope>NUCLEOTIDE SEQUENCE</scope>
    <source>
        <strain evidence="1">YG-Jan2019</strain>
    </source>
</reference>
<dbReference type="Proteomes" id="UP001157502">
    <property type="component" value="Chromosome 14"/>
</dbReference>
<keyword evidence="2" id="KW-1185">Reference proteome</keyword>